<evidence type="ECO:0000256" key="4">
    <source>
        <dbReference type="ARBA" id="ARBA00018980"/>
    </source>
</evidence>
<feature type="compositionally biased region" description="Polar residues" evidence="17">
    <location>
        <begin position="1"/>
        <end position="18"/>
    </location>
</feature>
<feature type="domain" description="Pex N-terminal" evidence="18">
    <location>
        <begin position="42"/>
        <end position="258"/>
    </location>
</feature>
<dbReference type="Gene3D" id="3.30.40.10">
    <property type="entry name" value="Zinc/RING finger domain, C3HC4 (zinc finger)"/>
    <property type="match status" value="1"/>
</dbReference>
<comment type="caution">
    <text evidence="19">The sequence shown here is derived from an EMBL/GenBank/DDBJ whole genome shotgun (WGS) entry which is preliminary data.</text>
</comment>
<comment type="subunit">
    <text evidence="15">Component of the PEX2-PEX10-PEX12 retrotranslocation channel, composed of PEX2, PEX10 and PEX12.</text>
</comment>
<dbReference type="InterPro" id="IPR017375">
    <property type="entry name" value="PEX12"/>
</dbReference>
<evidence type="ECO:0000256" key="16">
    <source>
        <dbReference type="PIRNR" id="PIRNR038074"/>
    </source>
</evidence>
<feature type="region of interest" description="Disordered" evidence="17">
    <location>
        <begin position="1"/>
        <end position="24"/>
    </location>
</feature>
<gene>
    <name evidence="19" type="ORF">DB88DRAFT_439484</name>
</gene>
<evidence type="ECO:0000256" key="11">
    <source>
        <dbReference type="ARBA" id="ARBA00022989"/>
    </source>
</evidence>
<keyword evidence="8" id="KW-0863">Zinc-finger</keyword>
<dbReference type="PANTHER" id="PTHR12888">
    <property type="entry name" value="PEROXISOME ASSEMBLY PROTEIN 12 PEROXIN-12"/>
    <property type="match status" value="1"/>
</dbReference>
<keyword evidence="9" id="KW-0862">Zinc</keyword>
<accession>A0AAD9CZB3</accession>
<evidence type="ECO:0000256" key="7">
    <source>
        <dbReference type="ARBA" id="ARBA00022723"/>
    </source>
</evidence>
<dbReference type="SUPFAM" id="SSF57850">
    <property type="entry name" value="RING/U-box"/>
    <property type="match status" value="1"/>
</dbReference>
<evidence type="ECO:0000256" key="17">
    <source>
        <dbReference type="SAM" id="MobiDB-lite"/>
    </source>
</evidence>
<evidence type="ECO:0000256" key="2">
    <source>
        <dbReference type="ARBA" id="ARBA00004906"/>
    </source>
</evidence>
<evidence type="ECO:0000256" key="8">
    <source>
        <dbReference type="ARBA" id="ARBA00022771"/>
    </source>
</evidence>
<dbReference type="AlphaFoldDB" id="A0AAD9CZB3"/>
<dbReference type="Pfam" id="PF04757">
    <property type="entry name" value="Pex2_Pex12"/>
    <property type="match status" value="1"/>
</dbReference>
<protein>
    <recommendedName>
        <fullName evidence="4 16">Peroxisome assembly protein 12</fullName>
    </recommendedName>
    <alternativeName>
        <fullName evidence="14 16">Peroxin-12</fullName>
    </alternativeName>
</protein>
<name>A0AAD9CZB3_PAPLA</name>
<evidence type="ECO:0000256" key="14">
    <source>
        <dbReference type="ARBA" id="ARBA00029692"/>
    </source>
</evidence>
<dbReference type="PANTHER" id="PTHR12888:SF0">
    <property type="entry name" value="PEROXISOME ASSEMBLY PROTEIN 12"/>
    <property type="match status" value="1"/>
</dbReference>
<evidence type="ECO:0000256" key="10">
    <source>
        <dbReference type="ARBA" id="ARBA00022927"/>
    </source>
</evidence>
<proteinExistence type="inferred from homology"/>
<dbReference type="GO" id="GO:0006513">
    <property type="term" value="P:protein monoubiquitination"/>
    <property type="evidence" value="ECO:0007669"/>
    <property type="project" value="TreeGrafter"/>
</dbReference>
<keyword evidence="7" id="KW-0479">Metal-binding</keyword>
<comment type="similarity">
    <text evidence="3 16">Belongs to the pex2/pex10/pex12 family.</text>
</comment>
<evidence type="ECO:0000256" key="5">
    <source>
        <dbReference type="ARBA" id="ARBA00022448"/>
    </source>
</evidence>
<dbReference type="InterPro" id="IPR006845">
    <property type="entry name" value="Pex_N"/>
</dbReference>
<keyword evidence="12 16" id="KW-0472">Membrane</keyword>
<evidence type="ECO:0000256" key="15">
    <source>
        <dbReference type="ARBA" id="ARBA00034505"/>
    </source>
</evidence>
<keyword evidence="6" id="KW-0812">Transmembrane</keyword>
<keyword evidence="20" id="KW-1185">Reference proteome</keyword>
<evidence type="ECO:0000256" key="1">
    <source>
        <dbReference type="ARBA" id="ARBA00004585"/>
    </source>
</evidence>
<evidence type="ECO:0000256" key="6">
    <source>
        <dbReference type="ARBA" id="ARBA00022692"/>
    </source>
</evidence>
<dbReference type="GO" id="GO:0005778">
    <property type="term" value="C:peroxisomal membrane"/>
    <property type="evidence" value="ECO:0007669"/>
    <property type="project" value="UniProtKB-SubCell"/>
</dbReference>
<comment type="pathway">
    <text evidence="2">Protein modification; protein ubiquitination.</text>
</comment>
<dbReference type="EMBL" id="JAODAN010000006">
    <property type="protein sequence ID" value="KAK1923348.1"/>
    <property type="molecule type" value="Genomic_DNA"/>
</dbReference>
<evidence type="ECO:0000256" key="12">
    <source>
        <dbReference type="ARBA" id="ARBA00023136"/>
    </source>
</evidence>
<dbReference type="PIRSF" id="PIRSF038074">
    <property type="entry name" value="Peroxisome_assembly_p12"/>
    <property type="match status" value="1"/>
</dbReference>
<keyword evidence="11" id="KW-1133">Transmembrane helix</keyword>
<keyword evidence="13 16" id="KW-0576">Peroxisome</keyword>
<evidence type="ECO:0000256" key="9">
    <source>
        <dbReference type="ARBA" id="ARBA00022833"/>
    </source>
</evidence>
<dbReference type="InterPro" id="IPR013083">
    <property type="entry name" value="Znf_RING/FYVE/PHD"/>
</dbReference>
<dbReference type="GO" id="GO:1990429">
    <property type="term" value="C:peroxisomal importomer complex"/>
    <property type="evidence" value="ECO:0007669"/>
    <property type="project" value="TreeGrafter"/>
</dbReference>
<sequence>MSTLSHAGPSGQRSTSPLSPIFPCPPATSPNRPSLFELLAEDQLRDLLHPVVRYVLTYLTHRYPRYLLRVLNHHEEFFALLLLVLERHHLKRHSASLSEHFYQLRLVSDHNVPLKRLSSVSPRRHDLTRRQRWGLLFFLVGVPYLRARAQDYYIRLGGGQDPENLPPDTIVPATRSQRLFKRLYPYLNLTLDLTFLSYDLTYLFIRTDHYRPWHRLLGVHIERDTGDRTPPPSRLFDKLPPLLPPLLLLLKLSQWWYSPSSPRALPSTTAVSGGSYHAQILPPRPLPILPSSGILPPTPPSTPPATAKDPAQAFSVTKESYGDCPICGNKWQNPAVLPSGWVVCWKCGYDAVEGEDADGRCPITGVAVGPGELRRVLV</sequence>
<dbReference type="Proteomes" id="UP001182556">
    <property type="component" value="Unassembled WGS sequence"/>
</dbReference>
<dbReference type="GO" id="GO:0004842">
    <property type="term" value="F:ubiquitin-protein transferase activity"/>
    <property type="evidence" value="ECO:0007669"/>
    <property type="project" value="TreeGrafter"/>
</dbReference>
<dbReference type="GO" id="GO:0016562">
    <property type="term" value="P:protein import into peroxisome matrix, receptor recycling"/>
    <property type="evidence" value="ECO:0007669"/>
    <property type="project" value="UniProtKB-ARBA"/>
</dbReference>
<keyword evidence="5" id="KW-0813">Transport</keyword>
<evidence type="ECO:0000313" key="19">
    <source>
        <dbReference type="EMBL" id="KAK1923348.1"/>
    </source>
</evidence>
<reference evidence="19" key="1">
    <citation type="submission" date="2023-02" db="EMBL/GenBank/DDBJ databases">
        <title>Identification and recombinant expression of a fungal hydrolase from Papiliotrema laurentii that hydrolyzes apple cutin and clears colloidal polyester polyurethane.</title>
        <authorList>
            <consortium name="DOE Joint Genome Institute"/>
            <person name="Roman V.A."/>
            <person name="Bojanowski C."/>
            <person name="Crable B.R."/>
            <person name="Wagner D.N."/>
            <person name="Hung C.S."/>
            <person name="Nadeau L.J."/>
            <person name="Schratz L."/>
            <person name="Haridas S."/>
            <person name="Pangilinan J."/>
            <person name="Lipzen A."/>
            <person name="Na H."/>
            <person name="Yan M."/>
            <person name="Ng V."/>
            <person name="Grigoriev I.V."/>
            <person name="Spatafora J.W."/>
            <person name="Barlow D."/>
            <person name="Biffinger J."/>
            <person name="Kelley-Loughnane N."/>
            <person name="Varaljay V.A."/>
            <person name="Crookes-Goodson W.J."/>
        </authorList>
    </citation>
    <scope>NUCLEOTIDE SEQUENCE</scope>
    <source>
        <strain evidence="19">5307AH</strain>
    </source>
</reference>
<organism evidence="19 20">
    <name type="scientific">Papiliotrema laurentii</name>
    <name type="common">Cryptococcus laurentii</name>
    <dbReference type="NCBI Taxonomy" id="5418"/>
    <lineage>
        <taxon>Eukaryota</taxon>
        <taxon>Fungi</taxon>
        <taxon>Dikarya</taxon>
        <taxon>Basidiomycota</taxon>
        <taxon>Agaricomycotina</taxon>
        <taxon>Tremellomycetes</taxon>
        <taxon>Tremellales</taxon>
        <taxon>Rhynchogastremaceae</taxon>
        <taxon>Papiliotrema</taxon>
    </lineage>
</organism>
<dbReference type="GO" id="GO:0008270">
    <property type="term" value="F:zinc ion binding"/>
    <property type="evidence" value="ECO:0007669"/>
    <property type="project" value="UniProtKB-KW"/>
</dbReference>
<evidence type="ECO:0000256" key="13">
    <source>
        <dbReference type="ARBA" id="ARBA00023140"/>
    </source>
</evidence>
<comment type="function">
    <text evidence="16">Component of a retrotranslocation channel required for peroxisome organization by mediating export of the PEX5 receptor from peroxisomes to the cytosol, thereby promoting PEX5 recycling.</text>
</comment>
<keyword evidence="10" id="KW-0653">Protein transport</keyword>
<comment type="subcellular location">
    <subcellularLocation>
        <location evidence="1">Peroxisome membrane</location>
        <topology evidence="1">Multi-pass membrane protein</topology>
    </subcellularLocation>
</comment>
<evidence type="ECO:0000259" key="18">
    <source>
        <dbReference type="Pfam" id="PF04757"/>
    </source>
</evidence>
<evidence type="ECO:0000256" key="3">
    <source>
        <dbReference type="ARBA" id="ARBA00008704"/>
    </source>
</evidence>
<evidence type="ECO:0000313" key="20">
    <source>
        <dbReference type="Proteomes" id="UP001182556"/>
    </source>
</evidence>